<evidence type="ECO:0000256" key="4">
    <source>
        <dbReference type="ARBA" id="ARBA00022547"/>
    </source>
</evidence>
<evidence type="ECO:0000256" key="9">
    <source>
        <dbReference type="ARBA" id="ARBA00023310"/>
    </source>
</evidence>
<dbReference type="Proteomes" id="UP001583280">
    <property type="component" value="Unassembled WGS sequence"/>
</dbReference>
<evidence type="ECO:0000313" key="10">
    <source>
        <dbReference type="EMBL" id="KAL1899337.1"/>
    </source>
</evidence>
<comment type="subcellular location">
    <subcellularLocation>
        <location evidence="1">Mitochondrion membrane</location>
    </subcellularLocation>
</comment>
<gene>
    <name evidence="10" type="primary">ATP20</name>
    <name evidence="10" type="ORF">Cpir12675_001453</name>
</gene>
<evidence type="ECO:0000313" key="11">
    <source>
        <dbReference type="Proteomes" id="UP001583280"/>
    </source>
</evidence>
<proteinExistence type="inferred from homology"/>
<organism evidence="10 11">
    <name type="scientific">Ceratocystis pirilliformis</name>
    <dbReference type="NCBI Taxonomy" id="259994"/>
    <lineage>
        <taxon>Eukaryota</taxon>
        <taxon>Fungi</taxon>
        <taxon>Dikarya</taxon>
        <taxon>Ascomycota</taxon>
        <taxon>Pezizomycotina</taxon>
        <taxon>Sordariomycetes</taxon>
        <taxon>Hypocreomycetidae</taxon>
        <taxon>Microascales</taxon>
        <taxon>Ceratocystidaceae</taxon>
        <taxon>Ceratocystis</taxon>
    </lineage>
</organism>
<evidence type="ECO:0000256" key="6">
    <source>
        <dbReference type="ARBA" id="ARBA00023065"/>
    </source>
</evidence>
<dbReference type="EMBL" id="JAWDJO010000023">
    <property type="protein sequence ID" value="KAL1899337.1"/>
    <property type="molecule type" value="Genomic_DNA"/>
</dbReference>
<name>A0ABR3ZGM1_9PEZI</name>
<protein>
    <submittedName>
        <fullName evidence="10">ATP synthase subunit G atp20</fullName>
    </submittedName>
</protein>
<comment type="caution">
    <text evidence="10">The sequence shown here is derived from an EMBL/GenBank/DDBJ whole genome shotgun (WGS) entry which is preliminary data.</text>
</comment>
<evidence type="ECO:0000256" key="2">
    <source>
        <dbReference type="ARBA" id="ARBA00005699"/>
    </source>
</evidence>
<evidence type="ECO:0000256" key="3">
    <source>
        <dbReference type="ARBA" id="ARBA00022448"/>
    </source>
</evidence>
<dbReference type="InterPro" id="IPR006808">
    <property type="entry name" value="ATP_synth_F0_gsu_mt"/>
</dbReference>
<accession>A0ABR3ZGM1</accession>
<evidence type="ECO:0000256" key="5">
    <source>
        <dbReference type="ARBA" id="ARBA00022781"/>
    </source>
</evidence>
<keyword evidence="6" id="KW-0406">Ion transport</keyword>
<keyword evidence="7" id="KW-0496">Mitochondrion</keyword>
<sequence length="178" mass="18686">MSAIRPTVRALRMPMSRRLQSTSTPSGAADKAIAGLSKAVNAAGPMVSGTVKALGKAGGRTGQAVAIIEKAIPQVTYYSKVGLELGKFVAKGRNMELPTMATFQSYYLQAFNALKQPAKLIACAQQSLIALRSGGITKVQAATAGVLIAELLGFFTFGEIIGRFKLIGYRGETASAHH</sequence>
<keyword evidence="4" id="KW-0138">CF(0)</keyword>
<evidence type="ECO:0000256" key="7">
    <source>
        <dbReference type="ARBA" id="ARBA00023128"/>
    </source>
</evidence>
<keyword evidence="3" id="KW-0813">Transport</keyword>
<evidence type="ECO:0000256" key="1">
    <source>
        <dbReference type="ARBA" id="ARBA00004325"/>
    </source>
</evidence>
<keyword evidence="9" id="KW-0066">ATP synthesis</keyword>
<keyword evidence="8" id="KW-0472">Membrane</keyword>
<comment type="similarity">
    <text evidence="2">Belongs to the ATPase g subunit family.</text>
</comment>
<evidence type="ECO:0000256" key="8">
    <source>
        <dbReference type="ARBA" id="ARBA00023136"/>
    </source>
</evidence>
<keyword evidence="5" id="KW-0375">Hydrogen ion transport</keyword>
<keyword evidence="11" id="KW-1185">Reference proteome</keyword>
<reference evidence="10 11" key="1">
    <citation type="journal article" date="2024" name="IMA Fungus">
        <title>IMA Genome - F19 : A genome assembly and annotation guide to empower mycologists, including annotated draft genome sequences of Ceratocystis pirilliformis, Diaporthe australafricana, Fusarium ophioides, Paecilomyces lecythidis, and Sporothrix stenoceras.</title>
        <authorList>
            <person name="Aylward J."/>
            <person name="Wilson A.M."/>
            <person name="Visagie C.M."/>
            <person name="Spraker J."/>
            <person name="Barnes I."/>
            <person name="Buitendag C."/>
            <person name="Ceriani C."/>
            <person name="Del Mar Angel L."/>
            <person name="du Plessis D."/>
            <person name="Fuchs T."/>
            <person name="Gasser K."/>
            <person name="Kramer D."/>
            <person name="Li W."/>
            <person name="Munsamy K."/>
            <person name="Piso A."/>
            <person name="Price J.L."/>
            <person name="Sonnekus B."/>
            <person name="Thomas C."/>
            <person name="van der Nest A."/>
            <person name="van Dijk A."/>
            <person name="van Heerden A."/>
            <person name="van Vuuren N."/>
            <person name="Yilmaz N."/>
            <person name="Duong T.A."/>
            <person name="van der Merwe N.A."/>
            <person name="Wingfield M.J."/>
            <person name="Wingfield B.D."/>
        </authorList>
    </citation>
    <scope>NUCLEOTIDE SEQUENCE [LARGE SCALE GENOMIC DNA]</scope>
    <source>
        <strain evidence="10 11">CMW 12675</strain>
    </source>
</reference>
<dbReference type="Pfam" id="PF04718">
    <property type="entry name" value="ATP-synt_G"/>
    <property type="match status" value="1"/>
</dbReference>